<name>A0ABT0XNC4_9BACI</name>
<sequence length="148" mass="16610">MKKFLVFSFCSAVLCGSMFLTSGEAKAHDENEPQKIIAAEYNYDTGLYSFEYVDGYDPADEGEFSIMSHDPRAGGGYWTHYMNGLKDHVSSYDHKTWLHRGKASNSRNTVNGPWKNKKSGYSTARAYQSLTGNKANWQISVDSSLPEN</sequence>
<evidence type="ECO:0000313" key="3">
    <source>
        <dbReference type="Proteomes" id="UP001203665"/>
    </source>
</evidence>
<reference evidence="2" key="1">
    <citation type="submission" date="2022-06" db="EMBL/GenBank/DDBJ databases">
        <title>Alkalicoccobacillus porphyridii sp. nov., isolated from a marine red alga, Porphyridium purpureum and reclassification of Shouchella plakortidis and Shouchella gibsonii as Alkalicoccobacillus plakortidis comb. nov. and Alkalicoccobacillus gibsonii comb. nov.</title>
        <authorList>
            <person name="Kim K.H."/>
            <person name="Lee J.K."/>
            <person name="Han D.M."/>
            <person name="Baek J.H."/>
            <person name="Jeon C.O."/>
        </authorList>
    </citation>
    <scope>NUCLEOTIDE SEQUENCE</scope>
    <source>
        <strain evidence="2">DSM 19153</strain>
    </source>
</reference>
<keyword evidence="3" id="KW-1185">Reference proteome</keyword>
<accession>A0ABT0XNC4</accession>
<organism evidence="2 3">
    <name type="scientific">Alkalicoccobacillus plakortidis</name>
    <dbReference type="NCBI Taxonomy" id="444060"/>
    <lineage>
        <taxon>Bacteria</taxon>
        <taxon>Bacillati</taxon>
        <taxon>Bacillota</taxon>
        <taxon>Bacilli</taxon>
        <taxon>Bacillales</taxon>
        <taxon>Bacillaceae</taxon>
        <taxon>Alkalicoccobacillus</taxon>
    </lineage>
</organism>
<feature type="chain" id="PRO_5046860620" description="Lactococcin 972 family bacteriocin" evidence="1">
    <location>
        <begin position="28"/>
        <end position="148"/>
    </location>
</feature>
<dbReference type="Proteomes" id="UP001203665">
    <property type="component" value="Unassembled WGS sequence"/>
</dbReference>
<evidence type="ECO:0000256" key="1">
    <source>
        <dbReference type="SAM" id="SignalP"/>
    </source>
</evidence>
<dbReference type="RefSeq" id="WP_251611172.1">
    <property type="nucleotide sequence ID" value="NZ_JAMQJY010000004.1"/>
</dbReference>
<proteinExistence type="predicted"/>
<evidence type="ECO:0008006" key="4">
    <source>
        <dbReference type="Google" id="ProtNLM"/>
    </source>
</evidence>
<evidence type="ECO:0000313" key="2">
    <source>
        <dbReference type="EMBL" id="MCM2677405.1"/>
    </source>
</evidence>
<comment type="caution">
    <text evidence="2">The sequence shown here is derived from an EMBL/GenBank/DDBJ whole genome shotgun (WGS) entry which is preliminary data.</text>
</comment>
<gene>
    <name evidence="2" type="ORF">NDM98_19470</name>
</gene>
<protein>
    <recommendedName>
        <fullName evidence="4">Lactococcin 972 family bacteriocin</fullName>
    </recommendedName>
</protein>
<feature type="signal peptide" evidence="1">
    <location>
        <begin position="1"/>
        <end position="27"/>
    </location>
</feature>
<keyword evidence="1" id="KW-0732">Signal</keyword>
<dbReference type="EMBL" id="JAMQJY010000004">
    <property type="protein sequence ID" value="MCM2677405.1"/>
    <property type="molecule type" value="Genomic_DNA"/>
</dbReference>